<name>A0ABQ8SAV9_PERAM</name>
<dbReference type="EMBL" id="JAJSOF020000031">
    <property type="protein sequence ID" value="KAJ4431087.1"/>
    <property type="molecule type" value="Genomic_DNA"/>
</dbReference>
<organism evidence="2 3">
    <name type="scientific">Periplaneta americana</name>
    <name type="common">American cockroach</name>
    <name type="synonym">Blatta americana</name>
    <dbReference type="NCBI Taxonomy" id="6978"/>
    <lineage>
        <taxon>Eukaryota</taxon>
        <taxon>Metazoa</taxon>
        <taxon>Ecdysozoa</taxon>
        <taxon>Arthropoda</taxon>
        <taxon>Hexapoda</taxon>
        <taxon>Insecta</taxon>
        <taxon>Pterygota</taxon>
        <taxon>Neoptera</taxon>
        <taxon>Polyneoptera</taxon>
        <taxon>Dictyoptera</taxon>
        <taxon>Blattodea</taxon>
        <taxon>Blattoidea</taxon>
        <taxon>Blattidae</taxon>
        <taxon>Blattinae</taxon>
        <taxon>Periplaneta</taxon>
    </lineage>
</organism>
<feature type="region of interest" description="Disordered" evidence="1">
    <location>
        <begin position="29"/>
        <end position="59"/>
    </location>
</feature>
<protein>
    <submittedName>
        <fullName evidence="2">Uncharacterized protein</fullName>
    </submittedName>
</protein>
<sequence length="128" mass="13991">MECQEGVEALEDLKEMERFPIWWNRLSLEVEEEDEEEEEEEEEGGGEGGGGGGGGIQSKIQTRDNYVEIMATISANDDVKMTRDGAINPNSSCEHVHSAVVVIAVGSVLGLALRSLEKENAINSQRIN</sequence>
<keyword evidence="3" id="KW-1185">Reference proteome</keyword>
<accession>A0ABQ8SAV9</accession>
<reference evidence="2 3" key="1">
    <citation type="journal article" date="2022" name="Allergy">
        <title>Genome assembly and annotation of Periplaneta americana reveal a comprehensive cockroach allergen profile.</title>
        <authorList>
            <person name="Wang L."/>
            <person name="Xiong Q."/>
            <person name="Saelim N."/>
            <person name="Wang L."/>
            <person name="Nong W."/>
            <person name="Wan A.T."/>
            <person name="Shi M."/>
            <person name="Liu X."/>
            <person name="Cao Q."/>
            <person name="Hui J.H.L."/>
            <person name="Sookrung N."/>
            <person name="Leung T.F."/>
            <person name="Tungtrongchitr A."/>
            <person name="Tsui S.K.W."/>
        </authorList>
    </citation>
    <scope>NUCLEOTIDE SEQUENCE [LARGE SCALE GENOMIC DNA]</scope>
    <source>
        <strain evidence="2">PWHHKU_190912</strain>
    </source>
</reference>
<comment type="caution">
    <text evidence="2">The sequence shown here is derived from an EMBL/GenBank/DDBJ whole genome shotgun (WGS) entry which is preliminary data.</text>
</comment>
<proteinExistence type="predicted"/>
<evidence type="ECO:0000313" key="3">
    <source>
        <dbReference type="Proteomes" id="UP001148838"/>
    </source>
</evidence>
<evidence type="ECO:0000313" key="2">
    <source>
        <dbReference type="EMBL" id="KAJ4431087.1"/>
    </source>
</evidence>
<dbReference type="Proteomes" id="UP001148838">
    <property type="component" value="Unassembled WGS sequence"/>
</dbReference>
<evidence type="ECO:0000256" key="1">
    <source>
        <dbReference type="SAM" id="MobiDB-lite"/>
    </source>
</evidence>
<gene>
    <name evidence="2" type="ORF">ANN_19682</name>
</gene>
<feature type="compositionally biased region" description="Gly residues" evidence="1">
    <location>
        <begin position="46"/>
        <end position="56"/>
    </location>
</feature>
<feature type="compositionally biased region" description="Acidic residues" evidence="1">
    <location>
        <begin position="29"/>
        <end position="45"/>
    </location>
</feature>